<keyword evidence="12 21" id="KW-0949">S-adenosyl-L-methionine</keyword>
<feature type="domain" description="Pterin-binding" evidence="26">
    <location>
        <begin position="350"/>
        <end position="615"/>
    </location>
</feature>
<dbReference type="Pfam" id="PF02607">
    <property type="entry name" value="B12-binding_2"/>
    <property type="match status" value="1"/>
</dbReference>
<reference evidence="30 31" key="1">
    <citation type="submission" date="2019-08" db="EMBL/GenBank/DDBJ databases">
        <authorList>
            <person name="Liang Q."/>
        </authorList>
    </citation>
    <scope>NUCLEOTIDE SEQUENCE [LARGE SCALE GENOMIC DNA]</scope>
    <source>
        <strain evidence="30 31">V1718</strain>
    </source>
</reference>
<evidence type="ECO:0000256" key="1">
    <source>
        <dbReference type="ARBA" id="ARBA00001700"/>
    </source>
</evidence>
<dbReference type="FunFam" id="3.20.20.20:FF:000002">
    <property type="entry name" value="Methionine synthase"/>
    <property type="match status" value="1"/>
</dbReference>
<evidence type="ECO:0000259" key="29">
    <source>
        <dbReference type="PROSITE" id="PS51337"/>
    </source>
</evidence>
<feature type="binding site" evidence="23">
    <location>
        <position position="804"/>
    </location>
    <ligand>
        <name>methylcob(III)alamin</name>
        <dbReference type="ChEBI" id="CHEBI:28115"/>
    </ligand>
</feature>
<comment type="similarity">
    <text evidence="5">Belongs to the vitamin-B12 dependent methionine synthase family.</text>
</comment>
<dbReference type="Pfam" id="PF00809">
    <property type="entry name" value="Pterin_bind"/>
    <property type="match status" value="1"/>
</dbReference>
<dbReference type="GO" id="GO:0046653">
    <property type="term" value="P:tetrahydrofolate metabolic process"/>
    <property type="evidence" value="ECO:0007669"/>
    <property type="project" value="TreeGrafter"/>
</dbReference>
<keyword evidence="13 21" id="KW-0479">Metal-binding</keyword>
<comment type="cofactor">
    <cofactor evidence="3 21 22">
        <name>methylcob(III)alamin</name>
        <dbReference type="ChEBI" id="CHEBI:28115"/>
    </cofactor>
</comment>
<feature type="binding site" evidence="23">
    <location>
        <position position="941"/>
    </location>
    <ligand>
        <name>S-adenosyl-L-methionine</name>
        <dbReference type="ChEBI" id="CHEBI:59789"/>
    </ligand>
</feature>
<dbReference type="PIRSF" id="PIRSF000381">
    <property type="entry name" value="MetH"/>
    <property type="match status" value="1"/>
</dbReference>
<feature type="binding site" evidence="23">
    <location>
        <position position="856"/>
    </location>
    <ligand>
        <name>methylcob(III)alamin</name>
        <dbReference type="ChEBI" id="CHEBI:28115"/>
    </ligand>
</feature>
<comment type="catalytic activity">
    <reaction evidence="1 21">
        <text>(6S)-5-methyl-5,6,7,8-tetrahydrofolate + L-homocysteine = (6S)-5,6,7,8-tetrahydrofolate + L-methionine</text>
        <dbReference type="Rhea" id="RHEA:11172"/>
        <dbReference type="ChEBI" id="CHEBI:18608"/>
        <dbReference type="ChEBI" id="CHEBI:57453"/>
        <dbReference type="ChEBI" id="CHEBI:57844"/>
        <dbReference type="ChEBI" id="CHEBI:58199"/>
        <dbReference type="EC" id="2.1.1.13"/>
    </reaction>
</comment>
<keyword evidence="8 21" id="KW-0489">Methyltransferase</keyword>
<dbReference type="EC" id="2.1.1.13" evidence="6 20"/>
<evidence type="ECO:0000256" key="19">
    <source>
        <dbReference type="ARBA" id="ARBA00031040"/>
    </source>
</evidence>
<evidence type="ECO:0000256" key="7">
    <source>
        <dbReference type="ARBA" id="ARBA00013998"/>
    </source>
</evidence>
<dbReference type="SUPFAM" id="SSF52242">
    <property type="entry name" value="Cobalamin (vitamin B12)-binding domain"/>
    <property type="match status" value="1"/>
</dbReference>
<dbReference type="InterPro" id="IPR011822">
    <property type="entry name" value="MetH"/>
</dbReference>
<dbReference type="SUPFAM" id="SSF82282">
    <property type="entry name" value="Homocysteine S-methyltransferase"/>
    <property type="match status" value="1"/>
</dbReference>
<dbReference type="FunFam" id="3.40.50.280:FF:000001">
    <property type="entry name" value="Methionine synthase"/>
    <property type="match status" value="1"/>
</dbReference>
<keyword evidence="9 21" id="KW-0028">Amino-acid biosynthesis</keyword>
<evidence type="ECO:0000256" key="24">
    <source>
        <dbReference type="PROSITE-ProRule" id="PRU00333"/>
    </source>
</evidence>
<dbReference type="RefSeq" id="WP_146962063.1">
    <property type="nucleotide sequence ID" value="NZ_CP042467.1"/>
</dbReference>
<dbReference type="PANTHER" id="PTHR45833:SF1">
    <property type="entry name" value="METHIONINE SYNTHASE"/>
    <property type="match status" value="1"/>
</dbReference>
<dbReference type="GO" id="GO:0005829">
    <property type="term" value="C:cytosol"/>
    <property type="evidence" value="ECO:0007669"/>
    <property type="project" value="TreeGrafter"/>
</dbReference>
<dbReference type="PROSITE" id="PS50972">
    <property type="entry name" value="PTERIN_BINDING"/>
    <property type="match status" value="1"/>
</dbReference>
<feature type="binding site" evidence="23">
    <location>
        <position position="686"/>
    </location>
    <ligand>
        <name>methylcob(III)alamin</name>
        <dbReference type="ChEBI" id="CHEBI:28115"/>
    </ligand>
</feature>
<evidence type="ECO:0000256" key="9">
    <source>
        <dbReference type="ARBA" id="ARBA00022605"/>
    </source>
</evidence>
<dbReference type="GO" id="GO:0008705">
    <property type="term" value="F:methionine synthase activity"/>
    <property type="evidence" value="ECO:0007669"/>
    <property type="project" value="UniProtKB-UniRule"/>
</dbReference>
<evidence type="ECO:0000256" key="16">
    <source>
        <dbReference type="ARBA" id="ARBA00023167"/>
    </source>
</evidence>
<evidence type="ECO:0000259" key="26">
    <source>
        <dbReference type="PROSITE" id="PS50972"/>
    </source>
</evidence>
<dbReference type="Pfam" id="PF02310">
    <property type="entry name" value="B12-binding"/>
    <property type="match status" value="1"/>
</dbReference>
<comment type="domain">
    <text evidence="21">Modular enzyme with four functionally distinct domains. The isolated Hcy-binding domain catalyzes methyl transfer from free methylcobalamin to homocysteine. The Hcy-binding domain in association with the pterin-binding domain catalyzes the methylation of cob(I)alamin by methyltetrahydrofolate and the methylation of homocysteine. The B12-binding domain binds the cofactor. The AdoMet activation domain binds S-adenosyl-L-methionine. Under aerobic conditions cob(I)alamin can be converted to inactive cob(II)alamin. Reductive methylation by S-adenosyl-L-methionine and flavodoxin regenerates methylcobalamin.</text>
</comment>
<evidence type="ECO:0000256" key="20">
    <source>
        <dbReference type="NCBIfam" id="TIGR02082"/>
    </source>
</evidence>
<dbReference type="Gene3D" id="3.20.20.330">
    <property type="entry name" value="Homocysteine-binding-like domain"/>
    <property type="match status" value="1"/>
</dbReference>
<evidence type="ECO:0000259" key="25">
    <source>
        <dbReference type="PROSITE" id="PS50970"/>
    </source>
</evidence>
<evidence type="ECO:0000259" key="28">
    <source>
        <dbReference type="PROSITE" id="PS51332"/>
    </source>
</evidence>
<dbReference type="GO" id="GO:0008270">
    <property type="term" value="F:zinc ion binding"/>
    <property type="evidence" value="ECO:0007669"/>
    <property type="project" value="UniProtKB-UniRule"/>
</dbReference>
<dbReference type="PROSITE" id="PS50970">
    <property type="entry name" value="HCY"/>
    <property type="match status" value="1"/>
</dbReference>
<dbReference type="GO" id="GO:0050667">
    <property type="term" value="P:homocysteine metabolic process"/>
    <property type="evidence" value="ECO:0007669"/>
    <property type="project" value="TreeGrafter"/>
</dbReference>
<dbReference type="GO" id="GO:0032259">
    <property type="term" value="P:methylation"/>
    <property type="evidence" value="ECO:0007669"/>
    <property type="project" value="UniProtKB-KW"/>
</dbReference>
<dbReference type="SUPFAM" id="SSF56507">
    <property type="entry name" value="Methionine synthase activation domain-like"/>
    <property type="match status" value="1"/>
</dbReference>
<dbReference type="UniPathway" id="UPA00051">
    <property type="reaction ID" value="UER00081"/>
</dbReference>
<evidence type="ECO:0000256" key="3">
    <source>
        <dbReference type="ARBA" id="ARBA00001956"/>
    </source>
</evidence>
<feature type="domain" description="B12-binding N-terminal" evidence="29">
    <location>
        <begin position="642"/>
        <end position="736"/>
    </location>
</feature>
<evidence type="ECO:0000313" key="31">
    <source>
        <dbReference type="Proteomes" id="UP000321595"/>
    </source>
</evidence>
<keyword evidence="17 21" id="KW-0170">Cobalt</keyword>
<feature type="domain" description="Hcy-binding" evidence="25">
    <location>
        <begin position="1"/>
        <end position="319"/>
    </location>
</feature>
<dbReference type="NCBIfam" id="NF007024">
    <property type="entry name" value="PRK09490.1"/>
    <property type="match status" value="1"/>
</dbReference>
<evidence type="ECO:0000256" key="21">
    <source>
        <dbReference type="PIRNR" id="PIRNR000381"/>
    </source>
</evidence>
<evidence type="ECO:0000256" key="12">
    <source>
        <dbReference type="ARBA" id="ARBA00022691"/>
    </source>
</evidence>
<dbReference type="PROSITE" id="PS51337">
    <property type="entry name" value="B12_BINDING_NTER"/>
    <property type="match status" value="1"/>
</dbReference>
<organism evidence="30 31">
    <name type="scientific">Microvenator marinus</name>
    <dbReference type="NCBI Taxonomy" id="2600177"/>
    <lineage>
        <taxon>Bacteria</taxon>
        <taxon>Deltaproteobacteria</taxon>
        <taxon>Bradymonadales</taxon>
        <taxon>Microvenatoraceae</taxon>
        <taxon>Microvenator</taxon>
    </lineage>
</organism>
<gene>
    <name evidence="30" type="primary">metH</name>
    <name evidence="30" type="ORF">FRD01_17875</name>
</gene>
<dbReference type="InterPro" id="IPR011005">
    <property type="entry name" value="Dihydropteroate_synth-like_sf"/>
</dbReference>
<feature type="domain" description="B12-binding" evidence="28">
    <location>
        <begin position="742"/>
        <end position="877"/>
    </location>
</feature>
<dbReference type="NCBIfam" id="TIGR02082">
    <property type="entry name" value="metH"/>
    <property type="match status" value="1"/>
</dbReference>
<dbReference type="Gene3D" id="1.10.288.10">
    <property type="entry name" value="Cobalamin-dependent Methionine Synthase, domain 2"/>
    <property type="match status" value="1"/>
</dbReference>
<dbReference type="InterPro" id="IPR004223">
    <property type="entry name" value="VitB12-dep_Met_synth_activ_dom"/>
</dbReference>
<dbReference type="PROSITE" id="PS50974">
    <property type="entry name" value="ADOMET_ACTIVATION"/>
    <property type="match status" value="1"/>
</dbReference>
<keyword evidence="11 21" id="KW-0808">Transferase</keyword>
<dbReference type="InterPro" id="IPR036594">
    <property type="entry name" value="Meth_synthase_dom"/>
</dbReference>
<keyword evidence="10 21" id="KW-0846">Cobalamin</keyword>
<accession>A0A5B8XYL9</accession>
<dbReference type="Pfam" id="PF02965">
    <property type="entry name" value="Met_synt_B12"/>
    <property type="match status" value="1"/>
</dbReference>
<dbReference type="Gene3D" id="3.20.20.20">
    <property type="entry name" value="Dihydropteroate synthase-like"/>
    <property type="match status" value="1"/>
</dbReference>
<feature type="binding site" description="axial binding residue" evidence="22">
    <location>
        <position position="755"/>
    </location>
    <ligand>
        <name>methylcob(III)alamin</name>
        <dbReference type="ChEBI" id="CHEBI:28115"/>
    </ligand>
    <ligandPart>
        <name>Co</name>
        <dbReference type="ChEBI" id="CHEBI:27638"/>
    </ligandPart>
</feature>
<dbReference type="Pfam" id="PF02574">
    <property type="entry name" value="S-methyl_trans"/>
    <property type="match status" value="1"/>
</dbReference>
<dbReference type="FunFam" id="3.20.20.330:FF:000001">
    <property type="entry name" value="Methionine synthase"/>
    <property type="match status" value="1"/>
</dbReference>
<feature type="binding site" evidence="22 24">
    <location>
        <position position="241"/>
    </location>
    <ligand>
        <name>Zn(2+)</name>
        <dbReference type="ChEBI" id="CHEBI:29105"/>
    </ligand>
</feature>
<dbReference type="CDD" id="cd02069">
    <property type="entry name" value="methionine_synthase_B12_BD"/>
    <property type="match status" value="1"/>
</dbReference>
<dbReference type="CDD" id="cd00740">
    <property type="entry name" value="MeTr"/>
    <property type="match status" value="1"/>
</dbReference>
<evidence type="ECO:0000256" key="23">
    <source>
        <dbReference type="PIRSR" id="PIRSR000381-2"/>
    </source>
</evidence>
<evidence type="ECO:0000256" key="17">
    <source>
        <dbReference type="ARBA" id="ARBA00023285"/>
    </source>
</evidence>
<feature type="binding site" evidence="22 24">
    <location>
        <position position="305"/>
    </location>
    <ligand>
        <name>Zn(2+)</name>
        <dbReference type="ChEBI" id="CHEBI:29105"/>
    </ligand>
</feature>
<keyword evidence="14" id="KW-0677">Repeat</keyword>
<dbReference type="InterPro" id="IPR000489">
    <property type="entry name" value="Pterin-binding_dom"/>
</dbReference>
<keyword evidence="31" id="KW-1185">Reference proteome</keyword>
<evidence type="ECO:0000256" key="14">
    <source>
        <dbReference type="ARBA" id="ARBA00022737"/>
    </source>
</evidence>
<feature type="binding site" evidence="23">
    <location>
        <begin position="1180"/>
        <end position="1181"/>
    </location>
    <ligand>
        <name>S-adenosyl-L-methionine</name>
        <dbReference type="ChEBI" id="CHEBI:59789"/>
    </ligand>
</feature>
<evidence type="ECO:0000256" key="5">
    <source>
        <dbReference type="ARBA" id="ARBA00010398"/>
    </source>
</evidence>
<dbReference type="InterPro" id="IPR037010">
    <property type="entry name" value="VitB12-dep_Met_synth_activ_sf"/>
</dbReference>
<dbReference type="FunFam" id="1.10.1240.10:FF:000001">
    <property type="entry name" value="Methionine synthase"/>
    <property type="match status" value="1"/>
</dbReference>
<dbReference type="InterPro" id="IPR036589">
    <property type="entry name" value="HCY_dom_sf"/>
</dbReference>
<comment type="pathway">
    <text evidence="4 21">Amino-acid biosynthesis; L-methionine biosynthesis via de novo pathway; L-methionine from L-homocysteine (MetH route): step 1/1.</text>
</comment>
<feature type="domain" description="AdoMet activation" evidence="27">
    <location>
        <begin position="892"/>
        <end position="1214"/>
    </location>
</feature>
<evidence type="ECO:0000256" key="10">
    <source>
        <dbReference type="ARBA" id="ARBA00022628"/>
    </source>
</evidence>
<sequence>MKSLETLLAERIVIIDGAMGTMIQRHKFEEADYRGQRFHDHHIDLKGANDLLVFTQPDVISSIHQDFIEAGADIIETNTFNAQRISLADYELEDLAYELNFEAAKLARSVADKFTTNDAPKFVAGSIGPTSKTLSMSPDVNDPGFRAVTFDEMKDAYIEQVNGLLDGGVDILLPETTFDTLNLKAALIAIEEAFEARGKRVPVITSVTITDASGRVLSGQTLGAWWATIAHAKPLITSINCALGADDMRPYVEELSKLADSYTGCYPNAGLPNEFGEYDDTPEHMASVLRDFAKEGWLNLVGGCCGTTPDHIRAIKAAVSDLKPRTPSEPSPYTVYAGLEAFQIRPESNFTMVGERTNITGSKKFERLIKTDDFSTALDVAREQVFNGANIIDINMDEGLIDSVAAMERFLKLIASEPDIARVPTMVDSSRFEVIEAGLKWIQGKPIVNSISLKEGEETFLRQARICKKFGAAVVVMAFDETGQATEVEQRVEIARRAFGLLQEKVGYDLRDILFDPNILTVGTGIEEHNRYAINFIEAVRRIKAEFPEIKIVGGVSNISFSFRGNNRVREAIHAAFLYHAISAGMDMGIVNAGQLEVYEEIPKDLLEHVEDVLFDRRPDATERLVDFAATLNQTTTQKKGRDDAWRNAPVEERMRHALIKGIDEFIEADTEEARIKLKRPIRVIEGPLMDGMRIVGDLFGQGKMFLPQVVKSARAMKKAVAYLTPFMEEETERTGIEAQNAGTVLLATVKGDVHDIGKNIVGVVLACNNYNVIDLGVMVSAEKILAEAKSSNADIIGLSGLITPSLDEMVHVAKEMQRQGFTRPLLIGGATTSRKHTSVKIAPMYEGPTVHVVDASRAVNVVESLLSADRRDQYIDENREMQAKDKSDYEGRFAPTVVPFEEAQENRFPIEFKTEDLTKLPFHGPKLVSVEIGELVDYIDWTPFFAAWELRGAYPQILDNPDVGETARELFANAQAMLKTIVDEKWLNAQGVYGFFPANSEGDDVVLYDEEGNELTRLCMIRQQNDRAKNDQANMSLADYIAPKEIGRDVMGAFAVTTGLGAEEKAKEFEARHDDYNAIMVKALADRLAEAFAEWLHQKARIEWGIQDGPLPNQDLIAEKYQGIRPAPGYPACPDHTEKSKLWELLKPDEFGLTISENFAMYPAASVSGWYFAHPKARYFSITKIGDDQLQDYARRKGQTLDEARRWLAPYLV</sequence>
<evidence type="ECO:0000256" key="18">
    <source>
        <dbReference type="ARBA" id="ARBA00025552"/>
    </source>
</evidence>
<dbReference type="Gene3D" id="3.40.50.280">
    <property type="entry name" value="Cobalamin-binding domain"/>
    <property type="match status" value="1"/>
</dbReference>
<feature type="binding site" evidence="23">
    <location>
        <begin position="752"/>
        <end position="756"/>
    </location>
    <ligand>
        <name>methylcob(III)alamin</name>
        <dbReference type="ChEBI" id="CHEBI:28115"/>
    </ligand>
</feature>
<dbReference type="Proteomes" id="UP000321595">
    <property type="component" value="Chromosome"/>
</dbReference>
<evidence type="ECO:0000256" key="11">
    <source>
        <dbReference type="ARBA" id="ARBA00022679"/>
    </source>
</evidence>
<dbReference type="AlphaFoldDB" id="A0A5B8XYL9"/>
<evidence type="ECO:0000259" key="27">
    <source>
        <dbReference type="PROSITE" id="PS50974"/>
    </source>
</evidence>
<dbReference type="InterPro" id="IPR033706">
    <property type="entry name" value="Met_synthase_B12-bd"/>
</dbReference>
<dbReference type="InterPro" id="IPR003726">
    <property type="entry name" value="HCY_dom"/>
</dbReference>
<evidence type="ECO:0000256" key="22">
    <source>
        <dbReference type="PIRSR" id="PIRSR000381-1"/>
    </source>
</evidence>
<evidence type="ECO:0000256" key="15">
    <source>
        <dbReference type="ARBA" id="ARBA00022833"/>
    </source>
</evidence>
<dbReference type="EMBL" id="CP042467">
    <property type="protein sequence ID" value="QED29073.1"/>
    <property type="molecule type" value="Genomic_DNA"/>
</dbReference>
<protein>
    <recommendedName>
        <fullName evidence="7 20">Methionine synthase</fullName>
        <ecNumber evidence="6 20">2.1.1.13</ecNumber>
    </recommendedName>
    <alternativeName>
        <fullName evidence="19 21">5-methyltetrahydrofolate--homocysteine methyltransferase</fullName>
    </alternativeName>
</protein>
<dbReference type="InterPro" id="IPR006158">
    <property type="entry name" value="Cobalamin-bd"/>
</dbReference>
<dbReference type="InterPro" id="IPR036724">
    <property type="entry name" value="Cobalamin-bd_sf"/>
</dbReference>
<keyword evidence="16 21" id="KW-0486">Methionine biosynthesis</keyword>
<dbReference type="SMART" id="SM01018">
    <property type="entry name" value="B12-binding_2"/>
    <property type="match status" value="1"/>
</dbReference>
<feature type="binding site" evidence="23">
    <location>
        <position position="800"/>
    </location>
    <ligand>
        <name>methylcob(III)alamin</name>
        <dbReference type="ChEBI" id="CHEBI:28115"/>
    </ligand>
</feature>
<comment type="cofactor">
    <cofactor evidence="2 21 24">
        <name>Zn(2+)</name>
        <dbReference type="ChEBI" id="CHEBI:29105"/>
    </cofactor>
</comment>
<evidence type="ECO:0000256" key="6">
    <source>
        <dbReference type="ARBA" id="ARBA00012032"/>
    </source>
</evidence>
<evidence type="ECO:0000256" key="4">
    <source>
        <dbReference type="ARBA" id="ARBA00005178"/>
    </source>
</evidence>
<evidence type="ECO:0000256" key="13">
    <source>
        <dbReference type="ARBA" id="ARBA00022723"/>
    </source>
</evidence>
<keyword evidence="15 21" id="KW-0862">Zinc</keyword>
<dbReference type="InterPro" id="IPR003759">
    <property type="entry name" value="Cbl-bd_cap"/>
</dbReference>
<dbReference type="GO" id="GO:0031419">
    <property type="term" value="F:cobalamin binding"/>
    <property type="evidence" value="ECO:0007669"/>
    <property type="project" value="UniProtKB-UniRule"/>
</dbReference>
<dbReference type="KEGG" id="bbae:FRD01_17875"/>
<dbReference type="PROSITE" id="PS51332">
    <property type="entry name" value="B12_BINDING"/>
    <property type="match status" value="1"/>
</dbReference>
<dbReference type="OrthoDB" id="9803687at2"/>
<dbReference type="InterPro" id="IPR050554">
    <property type="entry name" value="Met_Synthase/Corrinoid"/>
</dbReference>
<dbReference type="Gene3D" id="1.10.1240.10">
    <property type="entry name" value="Methionine synthase domain"/>
    <property type="match status" value="1"/>
</dbReference>
<proteinExistence type="inferred from homology"/>
<feature type="binding site" evidence="22 24">
    <location>
        <position position="304"/>
    </location>
    <ligand>
        <name>Zn(2+)</name>
        <dbReference type="ChEBI" id="CHEBI:29105"/>
    </ligand>
</feature>
<dbReference type="PANTHER" id="PTHR45833">
    <property type="entry name" value="METHIONINE SYNTHASE"/>
    <property type="match status" value="1"/>
</dbReference>
<dbReference type="SUPFAM" id="SSF51717">
    <property type="entry name" value="Dihydropteroate synthetase-like"/>
    <property type="match status" value="1"/>
</dbReference>
<evidence type="ECO:0000313" key="30">
    <source>
        <dbReference type="EMBL" id="QED29073.1"/>
    </source>
</evidence>
<evidence type="ECO:0000256" key="2">
    <source>
        <dbReference type="ARBA" id="ARBA00001947"/>
    </source>
</evidence>
<dbReference type="Gene3D" id="3.10.196.10">
    <property type="entry name" value="Vitamin B12-dependent methionine synthase, activation domain"/>
    <property type="match status" value="1"/>
</dbReference>
<dbReference type="SUPFAM" id="SSF47644">
    <property type="entry name" value="Methionine synthase domain"/>
    <property type="match status" value="1"/>
</dbReference>
<name>A0A5B8XYL9_9DELT</name>
<feature type="binding site" evidence="23">
    <location>
        <position position="1126"/>
    </location>
    <ligand>
        <name>S-adenosyl-L-methionine</name>
        <dbReference type="ChEBI" id="CHEBI:59789"/>
    </ligand>
</feature>
<comment type="function">
    <text evidence="18 21">Catalyzes the transfer of a methyl group from methyl-cobalamin to homocysteine, yielding enzyme-bound cob(I)alamin and methionine. Subsequently, remethylates the cofactor using methyltetrahydrofolate.</text>
</comment>
<evidence type="ECO:0000256" key="8">
    <source>
        <dbReference type="ARBA" id="ARBA00022603"/>
    </source>
</evidence>